<sequence length="99" mass="11433">MDKEIKDISDNLKELQTFRKNAIYIVGYDNGYDKYKALFDTAQNNNIPIIMFANPGEIKKKEHWDTFNGYIYCDVTNTTNRVAIILMSMMKIVPSCGEP</sequence>
<evidence type="ECO:0000313" key="1">
    <source>
        <dbReference type="EMBL" id="SMD12665.1"/>
    </source>
</evidence>
<dbReference type="RefSeq" id="WP_084071865.1">
    <property type="nucleotide sequence ID" value="NZ_FWXY01000042.1"/>
</dbReference>
<dbReference type="AlphaFoldDB" id="A0A1W2ESP9"/>
<dbReference type="EMBL" id="FWXY01000042">
    <property type="protein sequence ID" value="SMD12665.1"/>
    <property type="molecule type" value="Genomic_DNA"/>
</dbReference>
<gene>
    <name evidence="1" type="ORF">SAMN02746065_14215</name>
</gene>
<dbReference type="Proteomes" id="UP000192418">
    <property type="component" value="Unassembled WGS sequence"/>
</dbReference>
<keyword evidence="2" id="KW-1185">Reference proteome</keyword>
<dbReference type="OrthoDB" id="9856181at2"/>
<proteinExistence type="predicted"/>
<evidence type="ECO:0000313" key="2">
    <source>
        <dbReference type="Proteomes" id="UP000192418"/>
    </source>
</evidence>
<organism evidence="1 2">
    <name type="scientific">Desulfocicer vacuolatum DSM 3385</name>
    <dbReference type="NCBI Taxonomy" id="1121400"/>
    <lineage>
        <taxon>Bacteria</taxon>
        <taxon>Pseudomonadati</taxon>
        <taxon>Thermodesulfobacteriota</taxon>
        <taxon>Desulfobacteria</taxon>
        <taxon>Desulfobacterales</taxon>
        <taxon>Desulfobacteraceae</taxon>
        <taxon>Desulfocicer</taxon>
    </lineage>
</organism>
<name>A0A1W2ESP9_9BACT</name>
<protein>
    <submittedName>
        <fullName evidence="1">Uncharacterized protein</fullName>
    </submittedName>
</protein>
<accession>A0A1W2ESP9</accession>
<reference evidence="1 2" key="1">
    <citation type="submission" date="2017-04" db="EMBL/GenBank/DDBJ databases">
        <authorList>
            <person name="Afonso C.L."/>
            <person name="Miller P.J."/>
            <person name="Scott M.A."/>
            <person name="Spackman E."/>
            <person name="Goraichik I."/>
            <person name="Dimitrov K.M."/>
            <person name="Suarez D.L."/>
            <person name="Swayne D.E."/>
        </authorList>
    </citation>
    <scope>NUCLEOTIDE SEQUENCE [LARGE SCALE GENOMIC DNA]</scope>
    <source>
        <strain evidence="1 2">DSM 3385</strain>
    </source>
</reference>